<gene>
    <name evidence="2" type="ORF">EPI10_021484</name>
</gene>
<dbReference type="OrthoDB" id="1751703at2759"/>
<keyword evidence="3" id="KW-1185">Reference proteome</keyword>
<evidence type="ECO:0000313" key="2">
    <source>
        <dbReference type="EMBL" id="KAA3481088.1"/>
    </source>
</evidence>
<dbReference type="Proteomes" id="UP000325315">
    <property type="component" value="Unassembled WGS sequence"/>
</dbReference>
<dbReference type="InterPro" id="IPR041588">
    <property type="entry name" value="Integrase_H2C2"/>
</dbReference>
<proteinExistence type="predicted"/>
<feature type="domain" description="Integrase zinc-binding" evidence="1">
    <location>
        <begin position="60"/>
        <end position="105"/>
    </location>
</feature>
<evidence type="ECO:0000259" key="1">
    <source>
        <dbReference type="Pfam" id="PF17921"/>
    </source>
</evidence>
<protein>
    <submittedName>
        <fullName evidence="2">Integrase, catalytic core</fullName>
    </submittedName>
</protein>
<organism evidence="2 3">
    <name type="scientific">Gossypium australe</name>
    <dbReference type="NCBI Taxonomy" id="47621"/>
    <lineage>
        <taxon>Eukaryota</taxon>
        <taxon>Viridiplantae</taxon>
        <taxon>Streptophyta</taxon>
        <taxon>Embryophyta</taxon>
        <taxon>Tracheophyta</taxon>
        <taxon>Spermatophyta</taxon>
        <taxon>Magnoliopsida</taxon>
        <taxon>eudicotyledons</taxon>
        <taxon>Gunneridae</taxon>
        <taxon>Pentapetalae</taxon>
        <taxon>rosids</taxon>
        <taxon>malvids</taxon>
        <taxon>Malvales</taxon>
        <taxon>Malvaceae</taxon>
        <taxon>Malvoideae</taxon>
        <taxon>Gossypium</taxon>
    </lineage>
</organism>
<dbReference type="Gene3D" id="1.10.340.70">
    <property type="match status" value="1"/>
</dbReference>
<sequence length="105" mass="12067">MGAQNLVIDALSRKPQELKGQLFCNNCVLIFGKQLQRHPKYAWNGQVLKRKGRAIVGDNANLRRELFEYFYSGLLGGHSGAHATRAKIFRQFYWTGLSKDIKKWV</sequence>
<reference evidence="3" key="1">
    <citation type="journal article" date="2019" name="Plant Biotechnol. J.">
        <title>Genome sequencing of the Australian wild diploid species Gossypium australe highlights disease resistance and delayed gland morphogenesis.</title>
        <authorList>
            <person name="Cai Y."/>
            <person name="Cai X."/>
            <person name="Wang Q."/>
            <person name="Wang P."/>
            <person name="Zhang Y."/>
            <person name="Cai C."/>
            <person name="Xu Y."/>
            <person name="Wang K."/>
            <person name="Zhou Z."/>
            <person name="Wang C."/>
            <person name="Geng S."/>
            <person name="Li B."/>
            <person name="Dong Q."/>
            <person name="Hou Y."/>
            <person name="Wang H."/>
            <person name="Ai P."/>
            <person name="Liu Z."/>
            <person name="Yi F."/>
            <person name="Sun M."/>
            <person name="An G."/>
            <person name="Cheng J."/>
            <person name="Zhang Y."/>
            <person name="Shi Q."/>
            <person name="Xie Y."/>
            <person name="Shi X."/>
            <person name="Chang Y."/>
            <person name="Huang F."/>
            <person name="Chen Y."/>
            <person name="Hong S."/>
            <person name="Mi L."/>
            <person name="Sun Q."/>
            <person name="Zhang L."/>
            <person name="Zhou B."/>
            <person name="Peng R."/>
            <person name="Zhang X."/>
            <person name="Liu F."/>
        </authorList>
    </citation>
    <scope>NUCLEOTIDE SEQUENCE [LARGE SCALE GENOMIC DNA]</scope>
    <source>
        <strain evidence="3">cv. PA1801</strain>
    </source>
</reference>
<accession>A0A5B6WIM6</accession>
<dbReference type="AlphaFoldDB" id="A0A5B6WIM6"/>
<dbReference type="EMBL" id="SMMG02000003">
    <property type="protein sequence ID" value="KAA3481088.1"/>
    <property type="molecule type" value="Genomic_DNA"/>
</dbReference>
<comment type="caution">
    <text evidence="2">The sequence shown here is derived from an EMBL/GenBank/DDBJ whole genome shotgun (WGS) entry which is preliminary data.</text>
</comment>
<name>A0A5B6WIM6_9ROSI</name>
<evidence type="ECO:0000313" key="3">
    <source>
        <dbReference type="Proteomes" id="UP000325315"/>
    </source>
</evidence>
<dbReference type="Pfam" id="PF17921">
    <property type="entry name" value="Integrase_H2C2"/>
    <property type="match status" value="1"/>
</dbReference>